<reference evidence="1" key="2">
    <citation type="submission" date="2013-10" db="EMBL/GenBank/DDBJ databases">
        <authorList>
            <person name="Aslett M."/>
        </authorList>
    </citation>
    <scope>NUCLEOTIDE SEQUENCE [LARGE SCALE GENOMIC DNA]</scope>
    <source>
        <strain evidence="1">Houghton</strain>
    </source>
</reference>
<dbReference type="GeneID" id="25274831"/>
<organism evidence="1 2">
    <name type="scientific">Eimeria acervulina</name>
    <name type="common">Coccidian parasite</name>
    <dbReference type="NCBI Taxonomy" id="5801"/>
    <lineage>
        <taxon>Eukaryota</taxon>
        <taxon>Sar</taxon>
        <taxon>Alveolata</taxon>
        <taxon>Apicomplexa</taxon>
        <taxon>Conoidasida</taxon>
        <taxon>Coccidia</taxon>
        <taxon>Eucoccidiorida</taxon>
        <taxon>Eimeriorina</taxon>
        <taxon>Eimeriidae</taxon>
        <taxon>Eimeria</taxon>
    </lineage>
</organism>
<evidence type="ECO:0000313" key="1">
    <source>
        <dbReference type="EMBL" id="CDI82800.1"/>
    </source>
</evidence>
<accession>U6GRI7</accession>
<name>U6GRI7_EIMAC</name>
<dbReference type="Proteomes" id="UP000018050">
    <property type="component" value="Unassembled WGS sequence"/>
</dbReference>
<evidence type="ECO:0000313" key="2">
    <source>
        <dbReference type="Proteomes" id="UP000018050"/>
    </source>
</evidence>
<dbReference type="EMBL" id="HG672764">
    <property type="protein sequence ID" value="CDI82800.1"/>
    <property type="molecule type" value="Genomic_DNA"/>
</dbReference>
<feature type="non-terminal residue" evidence="1">
    <location>
        <position position="1"/>
    </location>
</feature>
<protein>
    <submittedName>
        <fullName evidence="1">Uncharacterized protein</fullName>
    </submittedName>
</protein>
<keyword evidence="2" id="KW-1185">Reference proteome</keyword>
<dbReference type="RefSeq" id="XP_013247938.1">
    <property type="nucleotide sequence ID" value="XM_013392484.1"/>
</dbReference>
<dbReference type="AlphaFoldDB" id="U6GRI7"/>
<proteinExistence type="predicted"/>
<reference evidence="1" key="1">
    <citation type="submission" date="2013-10" db="EMBL/GenBank/DDBJ databases">
        <title>Genomic analysis of the causative agents of coccidiosis in chickens.</title>
        <authorList>
            <person name="Reid A.J."/>
            <person name="Blake D."/>
            <person name="Billington K."/>
            <person name="Browne H."/>
            <person name="Dunn M."/>
            <person name="Hung S."/>
            <person name="Kawahara F."/>
            <person name="Miranda-Saavedra D."/>
            <person name="Mourier T."/>
            <person name="Nagra H."/>
            <person name="Otto T.D."/>
            <person name="Rawlings N."/>
            <person name="Sanchez A."/>
            <person name="Sanders M."/>
            <person name="Subramaniam C."/>
            <person name="Tay Y."/>
            <person name="Dear P."/>
            <person name="Doerig C."/>
            <person name="Gruber A."/>
            <person name="Parkinson J."/>
            <person name="Shirley M."/>
            <person name="Wan K.L."/>
            <person name="Berriman M."/>
            <person name="Tomley F."/>
            <person name="Pain A."/>
        </authorList>
    </citation>
    <scope>NUCLEOTIDE SEQUENCE [LARGE SCALE GENOMIC DNA]</scope>
    <source>
        <strain evidence="1">Houghton</strain>
    </source>
</reference>
<sequence>VVGRHPIICACLDEIQIEECGCRCTPQSDDSVINARDSYNWSCASYQSSAEGAAIRRDRPGFLAKVQVIAWSAVTECCMVEGKQRRSRKNRRCVTYGGEPGMRCGVCFLHNEADEQLWSADQWIQRYLAYSAQQGYGSLRNGAM</sequence>
<gene>
    <name evidence="1" type="ORF">EAH_00067610</name>
</gene>
<dbReference type="VEuPathDB" id="ToxoDB:EAH_00067610"/>